<keyword evidence="3" id="KW-0633">Potassium transport</keyword>
<feature type="transmembrane region" description="Helical" evidence="11">
    <location>
        <begin position="28"/>
        <end position="46"/>
    </location>
</feature>
<dbReference type="GO" id="GO:0005267">
    <property type="term" value="F:potassium channel activity"/>
    <property type="evidence" value="ECO:0007669"/>
    <property type="project" value="UniProtKB-KW"/>
</dbReference>
<dbReference type="PANTHER" id="PTHR10027">
    <property type="entry name" value="CALCIUM-ACTIVATED POTASSIUM CHANNEL ALPHA CHAIN"/>
    <property type="match status" value="1"/>
</dbReference>
<evidence type="ECO:0000256" key="1">
    <source>
        <dbReference type="ARBA" id="ARBA00004141"/>
    </source>
</evidence>
<dbReference type="Gene3D" id="1.10.287.70">
    <property type="match status" value="1"/>
</dbReference>
<dbReference type="Proteomes" id="UP000179023">
    <property type="component" value="Unassembled WGS sequence"/>
</dbReference>
<comment type="caution">
    <text evidence="13">The sequence shown here is derived from an EMBL/GenBank/DDBJ whole genome shotgun (WGS) entry which is preliminary data.</text>
</comment>
<evidence type="ECO:0000256" key="3">
    <source>
        <dbReference type="ARBA" id="ARBA00022538"/>
    </source>
</evidence>
<feature type="transmembrane region" description="Helical" evidence="11">
    <location>
        <begin position="81"/>
        <end position="101"/>
    </location>
</feature>
<dbReference type="InterPro" id="IPR047871">
    <property type="entry name" value="K_chnl_Slo-like"/>
</dbReference>
<evidence type="ECO:0000259" key="12">
    <source>
        <dbReference type="Pfam" id="PF07885"/>
    </source>
</evidence>
<organism evidence="13 14">
    <name type="scientific">Candidatus Sungbacteria bacterium RIFCSPHIGHO2_02_FULL_47_11</name>
    <dbReference type="NCBI Taxonomy" id="1802270"/>
    <lineage>
        <taxon>Bacteria</taxon>
        <taxon>Candidatus Sungiibacteriota</taxon>
    </lineage>
</organism>
<gene>
    <name evidence="13" type="ORF">A3C07_02735</name>
</gene>
<evidence type="ECO:0000256" key="11">
    <source>
        <dbReference type="SAM" id="Phobius"/>
    </source>
</evidence>
<evidence type="ECO:0000256" key="2">
    <source>
        <dbReference type="ARBA" id="ARBA00022448"/>
    </source>
</evidence>
<accession>A0A1G2KHY2</accession>
<dbReference type="Pfam" id="PF07885">
    <property type="entry name" value="Ion_trans_2"/>
    <property type="match status" value="1"/>
</dbReference>
<reference evidence="13 14" key="1">
    <citation type="journal article" date="2016" name="Nat. Commun.">
        <title>Thousands of microbial genomes shed light on interconnected biogeochemical processes in an aquifer system.</title>
        <authorList>
            <person name="Anantharaman K."/>
            <person name="Brown C.T."/>
            <person name="Hug L.A."/>
            <person name="Sharon I."/>
            <person name="Castelle C.J."/>
            <person name="Probst A.J."/>
            <person name="Thomas B.C."/>
            <person name="Singh A."/>
            <person name="Wilkins M.J."/>
            <person name="Karaoz U."/>
            <person name="Brodie E.L."/>
            <person name="Williams K.H."/>
            <person name="Hubbard S.S."/>
            <person name="Banfield J.F."/>
        </authorList>
    </citation>
    <scope>NUCLEOTIDE SEQUENCE [LARGE SCALE GENOMIC DNA]</scope>
</reference>
<dbReference type="GO" id="GO:0016020">
    <property type="term" value="C:membrane"/>
    <property type="evidence" value="ECO:0007669"/>
    <property type="project" value="UniProtKB-SubCell"/>
</dbReference>
<dbReference type="PANTHER" id="PTHR10027:SF10">
    <property type="entry name" value="SLOWPOKE 2, ISOFORM D"/>
    <property type="match status" value="1"/>
</dbReference>
<comment type="subcellular location">
    <subcellularLocation>
        <location evidence="1">Membrane</location>
        <topology evidence="1">Multi-pass membrane protein</topology>
    </subcellularLocation>
</comment>
<dbReference type="EMBL" id="MHQI01000049">
    <property type="protein sequence ID" value="OGZ99052.1"/>
    <property type="molecule type" value="Genomic_DNA"/>
</dbReference>
<keyword evidence="4 11" id="KW-0812">Transmembrane</keyword>
<evidence type="ECO:0000256" key="8">
    <source>
        <dbReference type="ARBA" id="ARBA00023065"/>
    </source>
</evidence>
<dbReference type="STRING" id="1802270.A3C07_02735"/>
<keyword evidence="7 11" id="KW-1133">Transmembrane helix</keyword>
<keyword evidence="2" id="KW-0813">Transport</keyword>
<evidence type="ECO:0000313" key="13">
    <source>
        <dbReference type="EMBL" id="OGZ99052.1"/>
    </source>
</evidence>
<keyword evidence="5" id="KW-0631">Potassium channel</keyword>
<feature type="transmembrane region" description="Helical" evidence="11">
    <location>
        <begin position="58"/>
        <end position="75"/>
    </location>
</feature>
<name>A0A1G2KHY2_9BACT</name>
<evidence type="ECO:0000256" key="9">
    <source>
        <dbReference type="ARBA" id="ARBA00023136"/>
    </source>
</evidence>
<keyword evidence="6" id="KW-0630">Potassium</keyword>
<keyword evidence="10" id="KW-0407">Ion channel</keyword>
<keyword evidence="9 11" id="KW-0472">Membrane</keyword>
<dbReference type="AlphaFoldDB" id="A0A1G2KHY2"/>
<dbReference type="SUPFAM" id="SSF81324">
    <property type="entry name" value="Voltage-gated potassium channels"/>
    <property type="match status" value="1"/>
</dbReference>
<evidence type="ECO:0000256" key="5">
    <source>
        <dbReference type="ARBA" id="ARBA00022826"/>
    </source>
</evidence>
<sequence length="388" mass="43312">MEDFTVLIFTRKIQEWFIVLIHINPRVLFFWTVIQFLLFGLVLYLFEDAGAKITEPINFWYFWWTTVLTVGYGDLSPGTTLGRLFAPPFMASGIVLLTIWLTKAGMAISNREAKRRNGLMPTRATNHIVVIGDYHHTRTLELLGNLIHDRKNDQSKMPPIVCMFRNTGDENPFTREIAELEGIIPEYHQAPHNGFNPRAFADVNIEQAVQVYVSFEDDMAAIAVVGALSRTGLAKTQSSVAILLRESSNEDLIPNTDLNLQIIRPVQQALAVRELEDPGAGQAVADLIDVRKGSTLFSVVLPYPGLDASYRAVRECFHQVFESRVLPIGFSVKGASGWEASLNPSDDARVKEGNRLLYIAKEDLSDKEASSFSEALGISSRINNKLAA</sequence>
<evidence type="ECO:0000256" key="10">
    <source>
        <dbReference type="ARBA" id="ARBA00023303"/>
    </source>
</evidence>
<feature type="domain" description="Potassium channel" evidence="12">
    <location>
        <begin position="34"/>
        <end position="108"/>
    </location>
</feature>
<protein>
    <recommendedName>
        <fullName evidence="12">Potassium channel domain-containing protein</fullName>
    </recommendedName>
</protein>
<proteinExistence type="predicted"/>
<evidence type="ECO:0000256" key="7">
    <source>
        <dbReference type="ARBA" id="ARBA00022989"/>
    </source>
</evidence>
<evidence type="ECO:0000256" key="4">
    <source>
        <dbReference type="ARBA" id="ARBA00022692"/>
    </source>
</evidence>
<dbReference type="InterPro" id="IPR013099">
    <property type="entry name" value="K_chnl_dom"/>
</dbReference>
<evidence type="ECO:0000256" key="6">
    <source>
        <dbReference type="ARBA" id="ARBA00022958"/>
    </source>
</evidence>
<keyword evidence="8" id="KW-0406">Ion transport</keyword>
<evidence type="ECO:0000313" key="14">
    <source>
        <dbReference type="Proteomes" id="UP000179023"/>
    </source>
</evidence>